<accession>K0JXF9</accession>
<evidence type="ECO:0000259" key="3">
    <source>
        <dbReference type="Pfam" id="PF13751"/>
    </source>
</evidence>
<dbReference type="KEGG" id="sesp:BN6_21120"/>
<dbReference type="PANTHER" id="PTHR35604">
    <property type="entry name" value="TRANSPOSASE INSH FOR INSERTION SEQUENCE ELEMENT IS5A-RELATED"/>
    <property type="match status" value="1"/>
</dbReference>
<dbReference type="EMBL" id="HE804045">
    <property type="protein sequence ID" value="CCH29434.1"/>
    <property type="molecule type" value="Genomic_DNA"/>
</dbReference>
<organism evidence="4 5">
    <name type="scientific">Saccharothrix espanaensis (strain ATCC 51144 / DSM 44229 / JCM 9112 / NBRC 15066 / NRRL 15764)</name>
    <dbReference type="NCBI Taxonomy" id="1179773"/>
    <lineage>
        <taxon>Bacteria</taxon>
        <taxon>Bacillati</taxon>
        <taxon>Actinomycetota</taxon>
        <taxon>Actinomycetes</taxon>
        <taxon>Pseudonocardiales</taxon>
        <taxon>Pseudonocardiaceae</taxon>
        <taxon>Saccharothrix</taxon>
    </lineage>
</organism>
<dbReference type="AlphaFoldDB" id="K0JXF9"/>
<gene>
    <name evidence="4" type="ordered locus">BN6_21120</name>
</gene>
<evidence type="ECO:0000313" key="4">
    <source>
        <dbReference type="EMBL" id="CCH29434.1"/>
    </source>
</evidence>
<dbReference type="InterPro" id="IPR025668">
    <property type="entry name" value="Tnp_DDE_dom"/>
</dbReference>
<reference evidence="4 5" key="1">
    <citation type="journal article" date="2012" name="BMC Genomics">
        <title>Complete genome sequence of Saccharothrix espanaensis DSM 44229T and comparison to the other completely sequenced Pseudonocardiaceae.</title>
        <authorList>
            <person name="Strobel T."/>
            <person name="Al-Dilaimi A."/>
            <person name="Blom J."/>
            <person name="Gessner A."/>
            <person name="Kalinowski J."/>
            <person name="Luzhetska M."/>
            <person name="Puhler A."/>
            <person name="Szczepanowski R."/>
            <person name="Bechthold A."/>
            <person name="Ruckert C."/>
        </authorList>
    </citation>
    <scope>NUCLEOTIDE SEQUENCE [LARGE SCALE GENOMIC DNA]</scope>
    <source>
        <strain evidence="5">ATCC 51144 / DSM 44229 / JCM 9112 / NBRC 15066 / NRRL 15764</strain>
    </source>
</reference>
<evidence type="ECO:0000313" key="5">
    <source>
        <dbReference type="Proteomes" id="UP000006281"/>
    </source>
</evidence>
<feature type="domain" description="Transposase DDE" evidence="3">
    <location>
        <begin position="381"/>
        <end position="504"/>
    </location>
</feature>
<feature type="region of interest" description="Disordered" evidence="1">
    <location>
        <begin position="232"/>
        <end position="257"/>
    </location>
</feature>
<dbReference type="Proteomes" id="UP000006281">
    <property type="component" value="Chromosome"/>
</dbReference>
<feature type="domain" description="Transposase InsH N-terminal" evidence="2">
    <location>
        <begin position="5"/>
        <end position="84"/>
    </location>
</feature>
<dbReference type="InterPro" id="IPR008490">
    <property type="entry name" value="Transposase_InsH_N"/>
</dbReference>
<dbReference type="InterPro" id="IPR047629">
    <property type="entry name" value="IS1182_transpos"/>
</dbReference>
<dbReference type="NCBIfam" id="NF033551">
    <property type="entry name" value="transpos_IS1182"/>
    <property type="match status" value="1"/>
</dbReference>
<dbReference type="HOGENOM" id="CLU_028885_2_0_11"/>
<dbReference type="Pfam" id="PF13751">
    <property type="entry name" value="DDE_Tnp_1_6"/>
    <property type="match status" value="1"/>
</dbReference>
<evidence type="ECO:0000256" key="1">
    <source>
        <dbReference type="SAM" id="MobiDB-lite"/>
    </source>
</evidence>
<sequence length="530" mass="59078">MNVRDRLGPLFDDEVFRSAFGVRGRPGISPGQLALVSVLQFAENLTDRQAAHAVRSRIDWKYLLGLELSHTGFDFTVLTGFRDRLLAHDLEETVLDMLLGRLTELGLVVGRGRQRTDSTHVLAAVRSLNRLEFVGETLRAALEALAAASPEWLGGWMEPVWRQRYGVRTDAYRLPRAEDERAAQARQIGDDGYRLLEAVFSPAAPTWLREIPAVEILRAVWLQQYHRVGDGDEQTASLRGKDDLPPSRDRITSPYDTDSRYGMKRGMGWDGYKVHLSETCDDTAETGRPHLITDVLTTDATVNDAVVLDQIHNRLRDKDLLPAEHLVDAGYTSAELLLESQAEHGVAVVGPVRSNTTRQANGHKDFSTEAFEIDWSGKQATCPTGATSKYWTEGFDSGKRPAIRIRFATGTCAPCPVRDQCTSSHRYGRQLTIRPQEQNVLLERVRAKQATEEWKQRYATRAGVEGTIHQAVAVTGVRRSRYTSLAKTHLAHIFTAAAVNLIRLDAWWNGTPLAPTRISYVAGLDLPHAA</sequence>
<dbReference type="PATRIC" id="fig|1179773.3.peg.2107"/>
<feature type="compositionally biased region" description="Basic and acidic residues" evidence="1">
    <location>
        <begin position="239"/>
        <end position="257"/>
    </location>
</feature>
<keyword evidence="5" id="KW-1185">Reference proteome</keyword>
<dbReference type="Pfam" id="PF05598">
    <property type="entry name" value="DUF772"/>
    <property type="match status" value="1"/>
</dbReference>
<evidence type="ECO:0000259" key="2">
    <source>
        <dbReference type="Pfam" id="PF05598"/>
    </source>
</evidence>
<protein>
    <submittedName>
        <fullName evidence="4">Transposase, IS4 family</fullName>
    </submittedName>
</protein>
<dbReference type="STRING" id="1179773.BN6_21120"/>
<dbReference type="PANTHER" id="PTHR35604:SF2">
    <property type="entry name" value="TRANSPOSASE INSH FOR INSERTION SEQUENCE ELEMENT IS5A-RELATED"/>
    <property type="match status" value="1"/>
</dbReference>
<name>K0JXF9_SACES</name>
<proteinExistence type="predicted"/>